<evidence type="ECO:0000313" key="2">
    <source>
        <dbReference type="Proteomes" id="UP000465240"/>
    </source>
</evidence>
<dbReference type="RefSeq" id="WP_120792745.1">
    <property type="nucleotide sequence ID" value="NZ_BLKX01000001.1"/>
</dbReference>
<gene>
    <name evidence="1" type="ORF">MPRG_23860</name>
</gene>
<name>A0ABQ1C3W3_9MYCO</name>
<evidence type="ECO:0000313" key="1">
    <source>
        <dbReference type="EMBL" id="GFG79110.1"/>
    </source>
</evidence>
<dbReference type="EMBL" id="BLKX01000001">
    <property type="protein sequence ID" value="GFG79110.1"/>
    <property type="molecule type" value="Genomic_DNA"/>
</dbReference>
<reference evidence="1 2" key="1">
    <citation type="journal article" date="2019" name="Emerg. Microbes Infect.">
        <title>Comprehensive subspecies identification of 175 nontuberculous mycobacteria species based on 7547 genomic profiles.</title>
        <authorList>
            <person name="Matsumoto Y."/>
            <person name="Kinjo T."/>
            <person name="Motooka D."/>
            <person name="Nabeya D."/>
            <person name="Jung N."/>
            <person name="Uechi K."/>
            <person name="Horii T."/>
            <person name="Iida T."/>
            <person name="Fujita J."/>
            <person name="Nakamura S."/>
        </authorList>
    </citation>
    <scope>NUCLEOTIDE SEQUENCE [LARGE SCALE GENOMIC DNA]</scope>
    <source>
        <strain evidence="1 2">JCM 18565</strain>
    </source>
</reference>
<protein>
    <submittedName>
        <fullName evidence="1">Uncharacterized protein</fullName>
    </submittedName>
</protein>
<keyword evidence="2" id="KW-1185">Reference proteome</keyword>
<dbReference type="Proteomes" id="UP000465240">
    <property type="component" value="Unassembled WGS sequence"/>
</dbReference>
<comment type="caution">
    <text evidence="1">The sequence shown here is derived from an EMBL/GenBank/DDBJ whole genome shotgun (WGS) entry which is preliminary data.</text>
</comment>
<sequence>MSGGVEDVDLKSPTFYWNVACEMARWLRSEGNVPPPMNLEGPIMQQGEQGRIAVPHVRYDRLYGGSGRYRTINPFVAGSTGFVVGAWGAALLANQYAKEKAQQNAQVRWRDEATAVVYITSQRVITALPERTLDFALSRVSAFHVDFDNWNTMLEFTGDVAPLRLTGPPAPVLALWIAYGLFGSGWQKDSRFDRLGPLEDQR</sequence>
<organism evidence="1 2">
    <name type="scientific">Mycobacterium paragordonae</name>
    <dbReference type="NCBI Taxonomy" id="1389713"/>
    <lineage>
        <taxon>Bacteria</taxon>
        <taxon>Bacillati</taxon>
        <taxon>Actinomycetota</taxon>
        <taxon>Actinomycetes</taxon>
        <taxon>Mycobacteriales</taxon>
        <taxon>Mycobacteriaceae</taxon>
        <taxon>Mycobacterium</taxon>
    </lineage>
</organism>
<proteinExistence type="predicted"/>
<accession>A0ABQ1C3W3</accession>